<protein>
    <submittedName>
        <fullName evidence="2">Uncharacterized protein</fullName>
    </submittedName>
</protein>
<feature type="region of interest" description="Disordered" evidence="1">
    <location>
        <begin position="24"/>
        <end position="120"/>
    </location>
</feature>
<dbReference type="Proteomes" id="UP001292094">
    <property type="component" value="Unassembled WGS sequence"/>
</dbReference>
<comment type="caution">
    <text evidence="2">The sequence shown here is derived from an EMBL/GenBank/DDBJ whole genome shotgun (WGS) entry which is preliminary data.</text>
</comment>
<feature type="compositionally biased region" description="Polar residues" evidence="1">
    <location>
        <begin position="73"/>
        <end position="83"/>
    </location>
</feature>
<gene>
    <name evidence="2" type="ORF">Pmani_034068</name>
</gene>
<organism evidence="2 3">
    <name type="scientific">Petrolisthes manimaculis</name>
    <dbReference type="NCBI Taxonomy" id="1843537"/>
    <lineage>
        <taxon>Eukaryota</taxon>
        <taxon>Metazoa</taxon>
        <taxon>Ecdysozoa</taxon>
        <taxon>Arthropoda</taxon>
        <taxon>Crustacea</taxon>
        <taxon>Multicrustacea</taxon>
        <taxon>Malacostraca</taxon>
        <taxon>Eumalacostraca</taxon>
        <taxon>Eucarida</taxon>
        <taxon>Decapoda</taxon>
        <taxon>Pleocyemata</taxon>
        <taxon>Anomura</taxon>
        <taxon>Galatheoidea</taxon>
        <taxon>Porcellanidae</taxon>
        <taxon>Petrolisthes</taxon>
    </lineage>
</organism>
<dbReference type="EMBL" id="JAWZYT010004608">
    <property type="protein sequence ID" value="KAK4293219.1"/>
    <property type="molecule type" value="Genomic_DNA"/>
</dbReference>
<evidence type="ECO:0000256" key="1">
    <source>
        <dbReference type="SAM" id="MobiDB-lite"/>
    </source>
</evidence>
<dbReference type="AlphaFoldDB" id="A0AAE1NPW4"/>
<reference evidence="2" key="1">
    <citation type="submission" date="2023-11" db="EMBL/GenBank/DDBJ databases">
        <title>Genome assemblies of two species of porcelain crab, Petrolisthes cinctipes and Petrolisthes manimaculis (Anomura: Porcellanidae).</title>
        <authorList>
            <person name="Angst P."/>
        </authorList>
    </citation>
    <scope>NUCLEOTIDE SEQUENCE</scope>
    <source>
        <strain evidence="2">PB745_02</strain>
        <tissue evidence="2">Gill</tissue>
    </source>
</reference>
<feature type="compositionally biased region" description="Basic residues" evidence="1">
    <location>
        <begin position="85"/>
        <end position="95"/>
    </location>
</feature>
<sequence length="120" mass="14157">MKSWQCPEGYETVPRIQVSNCSLRNNNNNFQHQKHTSQHNHRPIITTNTYKTDPALRTHDTHHKTKQKAVTPRHNTTQHTNPLHQKQHNPQHQKQHNTTFPNTTQHNPQLQKQQHNSPLP</sequence>
<feature type="compositionally biased region" description="Polar residues" evidence="1">
    <location>
        <begin position="98"/>
        <end position="120"/>
    </location>
</feature>
<proteinExistence type="predicted"/>
<evidence type="ECO:0000313" key="2">
    <source>
        <dbReference type="EMBL" id="KAK4293219.1"/>
    </source>
</evidence>
<accession>A0AAE1NPW4</accession>
<keyword evidence="3" id="KW-1185">Reference proteome</keyword>
<name>A0AAE1NPW4_9EUCA</name>
<evidence type="ECO:0000313" key="3">
    <source>
        <dbReference type="Proteomes" id="UP001292094"/>
    </source>
</evidence>
<feature type="compositionally biased region" description="Basic residues" evidence="1">
    <location>
        <begin position="32"/>
        <end position="42"/>
    </location>
</feature>